<dbReference type="AlphaFoldDB" id="A0A0S3TBT5"/>
<sequence>MGNMYTIQDKKKREPEMEIYGGHRPSGWHHGGTYGGGTIVIVSSVTFTHLEDQIWAQTSDPHREAEDQIKRLTKDPQVVLALV</sequence>
<gene>
    <name evidence="2" type="primary">Vigan.11G202800</name>
    <name evidence="2" type="ORF">VIGAN_11202800</name>
</gene>
<evidence type="ECO:0000256" key="1">
    <source>
        <dbReference type="SAM" id="MobiDB-lite"/>
    </source>
</evidence>
<feature type="region of interest" description="Disordered" evidence="1">
    <location>
        <begin position="1"/>
        <end position="27"/>
    </location>
</feature>
<organism evidence="2 3">
    <name type="scientific">Vigna angularis var. angularis</name>
    <dbReference type="NCBI Taxonomy" id="157739"/>
    <lineage>
        <taxon>Eukaryota</taxon>
        <taxon>Viridiplantae</taxon>
        <taxon>Streptophyta</taxon>
        <taxon>Embryophyta</taxon>
        <taxon>Tracheophyta</taxon>
        <taxon>Spermatophyta</taxon>
        <taxon>Magnoliopsida</taxon>
        <taxon>eudicotyledons</taxon>
        <taxon>Gunneridae</taxon>
        <taxon>Pentapetalae</taxon>
        <taxon>rosids</taxon>
        <taxon>fabids</taxon>
        <taxon>Fabales</taxon>
        <taxon>Fabaceae</taxon>
        <taxon>Papilionoideae</taxon>
        <taxon>50 kb inversion clade</taxon>
        <taxon>NPAAA clade</taxon>
        <taxon>indigoferoid/millettioid clade</taxon>
        <taxon>Phaseoleae</taxon>
        <taxon>Vigna</taxon>
    </lineage>
</organism>
<dbReference type="EMBL" id="AP015044">
    <property type="protein sequence ID" value="BAU02486.1"/>
    <property type="molecule type" value="Genomic_DNA"/>
</dbReference>
<evidence type="ECO:0000313" key="2">
    <source>
        <dbReference type="EMBL" id="BAU02486.1"/>
    </source>
</evidence>
<keyword evidence="3" id="KW-1185">Reference proteome</keyword>
<protein>
    <submittedName>
        <fullName evidence="2">Uncharacterized protein</fullName>
    </submittedName>
</protein>
<dbReference type="Proteomes" id="UP000291084">
    <property type="component" value="Chromosome 11"/>
</dbReference>
<accession>A0A0S3TBT5</accession>
<reference evidence="2 3" key="1">
    <citation type="journal article" date="2015" name="Sci. Rep.">
        <title>The power of single molecule real-time sequencing technology in the de novo assembly of a eukaryotic genome.</title>
        <authorList>
            <person name="Sakai H."/>
            <person name="Naito K."/>
            <person name="Ogiso-Tanaka E."/>
            <person name="Takahashi Y."/>
            <person name="Iseki K."/>
            <person name="Muto C."/>
            <person name="Satou K."/>
            <person name="Teruya K."/>
            <person name="Shiroma A."/>
            <person name="Shimoji M."/>
            <person name="Hirano T."/>
            <person name="Itoh T."/>
            <person name="Kaga A."/>
            <person name="Tomooka N."/>
        </authorList>
    </citation>
    <scope>NUCLEOTIDE SEQUENCE [LARGE SCALE GENOMIC DNA]</scope>
    <source>
        <strain evidence="3">cv. Shumari</strain>
    </source>
</reference>
<proteinExistence type="predicted"/>
<name>A0A0S3TBT5_PHAAN</name>
<evidence type="ECO:0000313" key="3">
    <source>
        <dbReference type="Proteomes" id="UP000291084"/>
    </source>
</evidence>